<dbReference type="PROSITE" id="PS51741">
    <property type="entry name" value="F_BAR"/>
    <property type="match status" value="1"/>
</dbReference>
<reference evidence="3 4" key="1">
    <citation type="journal article" date="2018" name="Nat. Ecol. Evol.">
        <title>Shark genomes provide insights into elasmobranch evolution and the origin of vertebrates.</title>
        <authorList>
            <person name="Hara Y"/>
            <person name="Yamaguchi K"/>
            <person name="Onimaru K"/>
            <person name="Kadota M"/>
            <person name="Koyanagi M"/>
            <person name="Keeley SD"/>
            <person name="Tatsumi K"/>
            <person name="Tanaka K"/>
            <person name="Motone F"/>
            <person name="Kageyama Y"/>
            <person name="Nozu R"/>
            <person name="Adachi N"/>
            <person name="Nishimura O"/>
            <person name="Nakagawa R"/>
            <person name="Tanegashima C"/>
            <person name="Kiyatake I"/>
            <person name="Matsumoto R"/>
            <person name="Murakumo K"/>
            <person name="Nishida K"/>
            <person name="Terakita A"/>
            <person name="Kuratani S"/>
            <person name="Sato K"/>
            <person name="Hyodo S Kuraku.S."/>
        </authorList>
    </citation>
    <scope>NUCLEOTIDE SEQUENCE [LARGE SCALE GENOMIC DNA]</scope>
</reference>
<evidence type="ECO:0000313" key="4">
    <source>
        <dbReference type="Proteomes" id="UP000288216"/>
    </source>
</evidence>
<sequence length="99" mass="11482">KLASTIQQEAIKPIRQMLDEHTKRIKSSDSAVEKSSKLVTDNWSQQIKNKKKLMRSTKDHEAAFDLVENNKQIVSEKEKRKVVQTRVYKIANYRINAAV</sequence>
<proteinExistence type="predicted"/>
<feature type="domain" description="F-BAR" evidence="2">
    <location>
        <begin position="1"/>
        <end position="99"/>
    </location>
</feature>
<feature type="non-terminal residue" evidence="3">
    <location>
        <position position="1"/>
    </location>
</feature>
<keyword evidence="1" id="KW-0175">Coiled coil</keyword>
<dbReference type="Proteomes" id="UP000288216">
    <property type="component" value="Unassembled WGS sequence"/>
</dbReference>
<dbReference type="InterPro" id="IPR027267">
    <property type="entry name" value="AH/BAR_dom_sf"/>
</dbReference>
<name>A0A401QEY3_SCYTO</name>
<dbReference type="InterPro" id="IPR031160">
    <property type="entry name" value="F_BAR_dom"/>
</dbReference>
<dbReference type="OrthoDB" id="28357at2759"/>
<dbReference type="Gene3D" id="1.20.1270.60">
    <property type="entry name" value="Arfaptin homology (AH) domain/BAR domain"/>
    <property type="match status" value="1"/>
</dbReference>
<evidence type="ECO:0000256" key="1">
    <source>
        <dbReference type="PROSITE-ProRule" id="PRU01077"/>
    </source>
</evidence>
<gene>
    <name evidence="3" type="ORF">scyTo_0024795</name>
</gene>
<accession>A0A401QEY3</accession>
<evidence type="ECO:0000313" key="3">
    <source>
        <dbReference type="EMBL" id="GCB83877.1"/>
    </source>
</evidence>
<evidence type="ECO:0000259" key="2">
    <source>
        <dbReference type="PROSITE" id="PS51741"/>
    </source>
</evidence>
<dbReference type="AlphaFoldDB" id="A0A401QEY3"/>
<protein>
    <recommendedName>
        <fullName evidence="2">F-BAR domain-containing protein</fullName>
    </recommendedName>
</protein>
<dbReference type="SUPFAM" id="SSF103657">
    <property type="entry name" value="BAR/IMD domain-like"/>
    <property type="match status" value="1"/>
</dbReference>
<keyword evidence="4" id="KW-1185">Reference proteome</keyword>
<comment type="caution">
    <text evidence="3">The sequence shown here is derived from an EMBL/GenBank/DDBJ whole genome shotgun (WGS) entry which is preliminary data.</text>
</comment>
<dbReference type="EMBL" id="BFAA01056166">
    <property type="protein sequence ID" value="GCB83877.1"/>
    <property type="molecule type" value="Genomic_DNA"/>
</dbReference>
<dbReference type="STRING" id="75743.A0A401QEY3"/>
<organism evidence="3 4">
    <name type="scientific">Scyliorhinus torazame</name>
    <name type="common">Cloudy catshark</name>
    <name type="synonym">Catulus torazame</name>
    <dbReference type="NCBI Taxonomy" id="75743"/>
    <lineage>
        <taxon>Eukaryota</taxon>
        <taxon>Metazoa</taxon>
        <taxon>Chordata</taxon>
        <taxon>Craniata</taxon>
        <taxon>Vertebrata</taxon>
        <taxon>Chondrichthyes</taxon>
        <taxon>Elasmobranchii</taxon>
        <taxon>Galeomorphii</taxon>
        <taxon>Galeoidea</taxon>
        <taxon>Carcharhiniformes</taxon>
        <taxon>Scyliorhinidae</taxon>
        <taxon>Scyliorhinus</taxon>
    </lineage>
</organism>